<dbReference type="InterPro" id="IPR036420">
    <property type="entry name" value="BRCT_dom_sf"/>
</dbReference>
<organism evidence="6 7">
    <name type="scientific">Cryptosporidium canis</name>
    <dbReference type="NCBI Taxonomy" id="195482"/>
    <lineage>
        <taxon>Eukaryota</taxon>
        <taxon>Sar</taxon>
        <taxon>Alveolata</taxon>
        <taxon>Apicomplexa</taxon>
        <taxon>Conoidasida</taxon>
        <taxon>Coccidia</taxon>
        <taxon>Eucoccidiorida</taxon>
        <taxon>Eimeriorina</taxon>
        <taxon>Cryptosporidiidae</taxon>
        <taxon>Cryptosporidium</taxon>
    </lineage>
</organism>
<dbReference type="Pfam" id="PF16770">
    <property type="entry name" value="RTT107_BRCT_5"/>
    <property type="match status" value="1"/>
</dbReference>
<feature type="compositionally biased region" description="Basic and acidic residues" evidence="4">
    <location>
        <begin position="175"/>
        <end position="197"/>
    </location>
</feature>
<feature type="domain" description="BRCT" evidence="5">
    <location>
        <begin position="228"/>
        <end position="317"/>
    </location>
</feature>
<keyword evidence="3" id="KW-0539">Nucleus</keyword>
<comment type="subcellular location">
    <subcellularLocation>
        <location evidence="1">Nucleus</location>
    </subcellularLocation>
</comment>
<accession>A0ABQ8PBP0</accession>
<dbReference type="PANTHER" id="PTHR23196">
    <property type="entry name" value="PAX TRANSCRIPTION ACTIVATION DOMAIN INTERACTING PROTEIN"/>
    <property type="match status" value="1"/>
</dbReference>
<keyword evidence="7" id="KW-1185">Reference proteome</keyword>
<dbReference type="SUPFAM" id="SSF49879">
    <property type="entry name" value="SMAD/FHA domain"/>
    <property type="match status" value="1"/>
</dbReference>
<reference evidence="6" key="1">
    <citation type="submission" date="2022-10" db="EMBL/GenBank/DDBJ databases">
        <title>Adaptive evolution leads to modifications in subtelomeric GC content in a zoonotic Cryptosporidium species.</title>
        <authorList>
            <person name="Li J."/>
            <person name="Feng Y."/>
            <person name="Xiao L."/>
        </authorList>
    </citation>
    <scope>NUCLEOTIDE SEQUENCE</scope>
    <source>
        <strain evidence="6">25894</strain>
    </source>
</reference>
<proteinExistence type="predicted"/>
<dbReference type="InterPro" id="IPR051579">
    <property type="entry name" value="DDR_Transcriptional_Reg"/>
</dbReference>
<dbReference type="EMBL" id="JAPCXB010000009">
    <property type="protein sequence ID" value="KAJ1615260.1"/>
    <property type="molecule type" value="Genomic_DNA"/>
</dbReference>
<evidence type="ECO:0000259" key="5">
    <source>
        <dbReference type="Pfam" id="PF16770"/>
    </source>
</evidence>
<dbReference type="InterPro" id="IPR001357">
    <property type="entry name" value="BRCT_dom"/>
</dbReference>
<protein>
    <submittedName>
        <fullName evidence="6">Swift like BRCT domain-containing protein</fullName>
    </submittedName>
</protein>
<name>A0ABQ8PBP0_9CRYT</name>
<feature type="region of interest" description="Disordered" evidence="4">
    <location>
        <begin position="171"/>
        <end position="230"/>
    </location>
</feature>
<keyword evidence="2" id="KW-0227">DNA damage</keyword>
<sequence length="418" mass="47740">MYIRSEHEEEVKNGEEIDEVGCLLIFDEMYNTVVDSFPLMEGRNYICGSTRSVFEPQEERSKKRAKNVKSKSSSRVENEDCHAVVHVEHGEFFVEDMNSEVGTFRRNLISKIRPNCKYEIIPGDDLYFGNLKTKLIKYDSIETIETPRWSRSAFKNQQNDEMHVEIEEQSLISHEAVESERGNEDEKENEKRGRSLENETTSTFNDDIENDSLLSNRPKRRSPKSLSEKTAVGPKKGIVLLWTGCAPTNKDIELIRKASITSIDSEDLELMSDQVTHVVASSIKRTLKFLWAISKGLPIISPTTLRQILNSNKSKDLSYSEFNELCMSQLLYDSEGEKKFAFSLQSSIKKSQKRGCPIFNNYKFVISPNVKVPSTGEVTWLLKSSGAQIIELESTHKIQDKSKLIFIGTSMDNCKLFK</sequence>
<evidence type="ECO:0000256" key="4">
    <source>
        <dbReference type="SAM" id="MobiDB-lite"/>
    </source>
</evidence>
<dbReference type="Proteomes" id="UP001071777">
    <property type="component" value="Unassembled WGS sequence"/>
</dbReference>
<dbReference type="Gene3D" id="3.40.50.10190">
    <property type="entry name" value="BRCT domain"/>
    <property type="match status" value="1"/>
</dbReference>
<dbReference type="PANTHER" id="PTHR23196:SF1">
    <property type="entry name" value="PAX-INTERACTING PROTEIN 1"/>
    <property type="match status" value="1"/>
</dbReference>
<gene>
    <name evidence="6" type="ORF">OJ252_300</name>
</gene>
<dbReference type="InterPro" id="IPR008984">
    <property type="entry name" value="SMAD_FHA_dom_sf"/>
</dbReference>
<evidence type="ECO:0000313" key="6">
    <source>
        <dbReference type="EMBL" id="KAJ1615260.1"/>
    </source>
</evidence>
<comment type="caution">
    <text evidence="6">The sequence shown here is derived from an EMBL/GenBank/DDBJ whole genome shotgun (WGS) entry which is preliminary data.</text>
</comment>
<evidence type="ECO:0000256" key="2">
    <source>
        <dbReference type="ARBA" id="ARBA00022763"/>
    </source>
</evidence>
<dbReference type="SUPFAM" id="SSF52113">
    <property type="entry name" value="BRCT domain"/>
    <property type="match status" value="1"/>
</dbReference>
<evidence type="ECO:0000256" key="3">
    <source>
        <dbReference type="ARBA" id="ARBA00023242"/>
    </source>
</evidence>
<dbReference type="Gene3D" id="2.60.200.20">
    <property type="match status" value="1"/>
</dbReference>
<evidence type="ECO:0000313" key="7">
    <source>
        <dbReference type="Proteomes" id="UP001071777"/>
    </source>
</evidence>
<evidence type="ECO:0000256" key="1">
    <source>
        <dbReference type="ARBA" id="ARBA00004123"/>
    </source>
</evidence>